<dbReference type="Pfam" id="PF03600">
    <property type="entry name" value="CitMHS"/>
    <property type="match status" value="1"/>
</dbReference>
<evidence type="ECO:0000313" key="9">
    <source>
        <dbReference type="Proteomes" id="UP000284841"/>
    </source>
</evidence>
<feature type="transmembrane region" description="Helical" evidence="6">
    <location>
        <begin position="309"/>
        <end position="332"/>
    </location>
</feature>
<feature type="transmembrane region" description="Helical" evidence="6">
    <location>
        <begin position="59"/>
        <end position="78"/>
    </location>
</feature>
<evidence type="ECO:0000313" key="8">
    <source>
        <dbReference type="EMBL" id="RHJ89520.1"/>
    </source>
</evidence>
<evidence type="ECO:0000256" key="3">
    <source>
        <dbReference type="ARBA" id="ARBA00022692"/>
    </source>
</evidence>
<dbReference type="GO" id="GO:0055085">
    <property type="term" value="P:transmembrane transport"/>
    <property type="evidence" value="ECO:0007669"/>
    <property type="project" value="InterPro"/>
</dbReference>
<proteinExistence type="predicted"/>
<keyword evidence="2" id="KW-0813">Transport</keyword>
<accession>A0A415E771</accession>
<gene>
    <name evidence="8" type="ORF">DW099_02810</name>
</gene>
<feature type="transmembrane region" description="Helical" evidence="6">
    <location>
        <begin position="28"/>
        <end position="47"/>
    </location>
</feature>
<keyword evidence="4 6" id="KW-1133">Transmembrane helix</keyword>
<dbReference type="EMBL" id="QRMS01000001">
    <property type="protein sequence ID" value="RHJ89520.1"/>
    <property type="molecule type" value="Genomic_DNA"/>
</dbReference>
<name>A0A415E771_9FIRM</name>
<evidence type="ECO:0000259" key="7">
    <source>
        <dbReference type="Pfam" id="PF03600"/>
    </source>
</evidence>
<comment type="caution">
    <text evidence="8">The sequence shown here is derived from an EMBL/GenBank/DDBJ whole genome shotgun (WGS) entry which is preliminary data.</text>
</comment>
<feature type="transmembrane region" description="Helical" evidence="6">
    <location>
        <begin position="98"/>
        <end position="124"/>
    </location>
</feature>
<dbReference type="STRING" id="1776384.GCA_900086585_02869"/>
<protein>
    <recommendedName>
        <fullName evidence="7">Citrate transporter-like domain-containing protein</fullName>
    </recommendedName>
</protein>
<keyword evidence="3 6" id="KW-0812">Transmembrane</keyword>
<sequence length="415" mass="43542">MNLAVLSLIVFLITVVVGIVRKVNCGLAAILASFILILFFIPQMDLADLYRLGWPVSTFFMMLSVLLLFGIAGANGTMEIVAKRILSLAKGRAFLMPFVIYLLSFLLSASGAGPGVAPMIMMIAMGVCKETGLSCFMMGIIVEIGAASGGLSPVATSGIIAKELAKEAGVSGYMGLFLPYAAAMFAEVLLVYFLFGGAKAKTVSSTNLRQSIPQMNLHQKETLAVILFVICAIIFLGLDVSVTAFSGAALLILLGVMEDKKAVSTVNWNTLLLVAGMYMLISVVDQCGGIELISDILLKWITPKSATGIMTLISGLLATVTSSSGVVMPTLIPVGGHLAESLAGVSASSLLSGVIAGANCALFCPFSVLGSMTIALYPEGTDRQMIFKRHLQMTAASIAFFTLLGFSGVLNLMVS</sequence>
<feature type="transmembrane region" description="Helical" evidence="6">
    <location>
        <begin position="223"/>
        <end position="256"/>
    </location>
</feature>
<feature type="transmembrane region" description="Helical" evidence="6">
    <location>
        <begin position="136"/>
        <end position="161"/>
    </location>
</feature>
<dbReference type="RefSeq" id="WP_118333639.1">
    <property type="nucleotide sequence ID" value="NZ_AP025567.1"/>
</dbReference>
<keyword evidence="5 6" id="KW-0472">Membrane</keyword>
<dbReference type="OrthoDB" id="2814158at2"/>
<evidence type="ECO:0000256" key="6">
    <source>
        <dbReference type="SAM" id="Phobius"/>
    </source>
</evidence>
<keyword evidence="9" id="KW-1185">Reference proteome</keyword>
<feature type="transmembrane region" description="Helical" evidence="6">
    <location>
        <begin position="352"/>
        <end position="378"/>
    </location>
</feature>
<evidence type="ECO:0000256" key="1">
    <source>
        <dbReference type="ARBA" id="ARBA00004141"/>
    </source>
</evidence>
<reference evidence="8 9" key="1">
    <citation type="submission" date="2018-08" db="EMBL/GenBank/DDBJ databases">
        <title>A genome reference for cultivated species of the human gut microbiota.</title>
        <authorList>
            <person name="Zou Y."/>
            <person name="Xue W."/>
            <person name="Luo G."/>
        </authorList>
    </citation>
    <scope>NUCLEOTIDE SEQUENCE [LARGE SCALE GENOMIC DNA]</scope>
    <source>
        <strain evidence="8 9">AM07-24</strain>
    </source>
</reference>
<dbReference type="GO" id="GO:0016020">
    <property type="term" value="C:membrane"/>
    <property type="evidence" value="ECO:0007669"/>
    <property type="project" value="UniProtKB-SubCell"/>
</dbReference>
<feature type="transmembrane region" description="Helical" evidence="6">
    <location>
        <begin position="173"/>
        <end position="195"/>
    </location>
</feature>
<evidence type="ECO:0000256" key="2">
    <source>
        <dbReference type="ARBA" id="ARBA00022448"/>
    </source>
</evidence>
<feature type="domain" description="Citrate transporter-like" evidence="7">
    <location>
        <begin position="19"/>
        <end position="340"/>
    </location>
</feature>
<dbReference type="Proteomes" id="UP000284841">
    <property type="component" value="Unassembled WGS sequence"/>
</dbReference>
<organism evidence="8 9">
    <name type="scientific">Emergencia timonensis</name>
    <dbReference type="NCBI Taxonomy" id="1776384"/>
    <lineage>
        <taxon>Bacteria</taxon>
        <taxon>Bacillati</taxon>
        <taxon>Bacillota</taxon>
        <taxon>Clostridia</taxon>
        <taxon>Peptostreptococcales</taxon>
        <taxon>Anaerovoracaceae</taxon>
        <taxon>Emergencia</taxon>
    </lineage>
</organism>
<evidence type="ECO:0000256" key="4">
    <source>
        <dbReference type="ARBA" id="ARBA00022989"/>
    </source>
</evidence>
<feature type="transmembrane region" description="Helical" evidence="6">
    <location>
        <begin position="390"/>
        <end position="414"/>
    </location>
</feature>
<dbReference type="InterPro" id="IPR004680">
    <property type="entry name" value="Cit_transptr-like_dom"/>
</dbReference>
<evidence type="ECO:0000256" key="5">
    <source>
        <dbReference type="ARBA" id="ARBA00023136"/>
    </source>
</evidence>
<dbReference type="AlphaFoldDB" id="A0A415E771"/>
<feature type="transmembrane region" description="Helical" evidence="6">
    <location>
        <begin position="268"/>
        <end position="288"/>
    </location>
</feature>
<comment type="subcellular location">
    <subcellularLocation>
        <location evidence="1">Membrane</location>
        <topology evidence="1">Multi-pass membrane protein</topology>
    </subcellularLocation>
</comment>